<sequence length="60" mass="6885">MEHSYFPACCGSTWFYHVHCSKRRSEKDALIPEASNLGRLLFCLCMKGFRQTRLAHGPPV</sequence>
<evidence type="ECO:0000313" key="1">
    <source>
        <dbReference type="EMBL" id="ERI10523.1"/>
    </source>
</evidence>
<reference evidence="1 2" key="1">
    <citation type="submission" date="2013-08" db="EMBL/GenBank/DDBJ databases">
        <authorList>
            <person name="Weinstock G."/>
            <person name="Sodergren E."/>
            <person name="Wylie T."/>
            <person name="Fulton L."/>
            <person name="Fulton R."/>
            <person name="Fronick C."/>
            <person name="O'Laughlin M."/>
            <person name="Godfrey J."/>
            <person name="Miner T."/>
            <person name="Herter B."/>
            <person name="Appelbaum E."/>
            <person name="Cordes M."/>
            <person name="Lek S."/>
            <person name="Wollam A."/>
            <person name="Pepin K.H."/>
            <person name="Palsikar V.B."/>
            <person name="Mitreva M."/>
            <person name="Wilson R.K."/>
        </authorList>
    </citation>
    <scope>NUCLEOTIDE SEQUENCE [LARGE SCALE GENOMIC DNA]</scope>
    <source>
        <strain evidence="1 2">ATCC 12856</strain>
    </source>
</reference>
<dbReference type="STRING" id="649747.HMPREF0083_01429"/>
<gene>
    <name evidence="1" type="ORF">HMPREF0083_01429</name>
</gene>
<protein>
    <submittedName>
        <fullName evidence="1">Uncharacterized protein</fullName>
    </submittedName>
</protein>
<comment type="caution">
    <text evidence="1">The sequence shown here is derived from an EMBL/GenBank/DDBJ whole genome shotgun (WGS) entry which is preliminary data.</text>
</comment>
<accession>U1X7J8</accession>
<dbReference type="HOGENOM" id="CLU_2931045_0_0_9"/>
<keyword evidence="2" id="KW-1185">Reference proteome</keyword>
<organism evidence="1 2">
    <name type="scientific">Aneurinibacillus aneurinilyticus ATCC 12856</name>
    <dbReference type="NCBI Taxonomy" id="649747"/>
    <lineage>
        <taxon>Bacteria</taxon>
        <taxon>Bacillati</taxon>
        <taxon>Bacillota</taxon>
        <taxon>Bacilli</taxon>
        <taxon>Bacillales</taxon>
        <taxon>Paenibacillaceae</taxon>
        <taxon>Aneurinibacillus group</taxon>
        <taxon>Aneurinibacillus</taxon>
    </lineage>
</organism>
<proteinExistence type="predicted"/>
<dbReference type="AlphaFoldDB" id="U1X7J8"/>
<dbReference type="Proteomes" id="UP000016511">
    <property type="component" value="Unassembled WGS sequence"/>
</dbReference>
<name>U1X7J8_ANEAE</name>
<evidence type="ECO:0000313" key="2">
    <source>
        <dbReference type="Proteomes" id="UP000016511"/>
    </source>
</evidence>
<dbReference type="EMBL" id="AWSJ01000092">
    <property type="protein sequence ID" value="ERI10523.1"/>
    <property type="molecule type" value="Genomic_DNA"/>
</dbReference>